<comment type="similarity">
    <text evidence="1">Belongs to the UPF0386 family.</text>
</comment>
<comment type="caution">
    <text evidence="2">The sequence shown here is derived from an EMBL/GenBank/DDBJ whole genome shotgun (WGS) entry which is preliminary data.</text>
</comment>
<reference evidence="2 3" key="1">
    <citation type="submission" date="2020-08" db="EMBL/GenBank/DDBJ databases">
        <title>Genomic Encyclopedia of Type Strains, Phase IV (KMG-IV): sequencing the most valuable type-strain genomes for metagenomic binning, comparative biology and taxonomic classification.</title>
        <authorList>
            <person name="Goeker M."/>
        </authorList>
    </citation>
    <scope>NUCLEOTIDE SEQUENCE [LARGE SCALE GENOMIC DNA]</scope>
    <source>
        <strain evidence="2 3">DSM 23447</strain>
    </source>
</reference>
<accession>A0A7W6IJ19</accession>
<evidence type="ECO:0000256" key="1">
    <source>
        <dbReference type="HAMAP-Rule" id="MF_00827"/>
    </source>
</evidence>
<dbReference type="EMBL" id="JACIEW010000001">
    <property type="protein sequence ID" value="MBB4050513.1"/>
    <property type="molecule type" value="Genomic_DNA"/>
</dbReference>
<name>A0A7W6IJ19_9HYPH</name>
<dbReference type="AlphaFoldDB" id="A0A7W6IJ19"/>
<dbReference type="Proteomes" id="UP000547011">
    <property type="component" value="Unassembled WGS sequence"/>
</dbReference>
<evidence type="ECO:0000313" key="2">
    <source>
        <dbReference type="EMBL" id="MBB4050513.1"/>
    </source>
</evidence>
<evidence type="ECO:0000313" key="3">
    <source>
        <dbReference type="Proteomes" id="UP000547011"/>
    </source>
</evidence>
<proteinExistence type="inferred from homology"/>
<dbReference type="InterPro" id="IPR018654">
    <property type="entry name" value="YjhX_toxin"/>
</dbReference>
<dbReference type="RefSeq" id="WP_183309322.1">
    <property type="nucleotide sequence ID" value="NZ_JACIEW010000001.1"/>
</dbReference>
<dbReference type="NCBIfam" id="NF010240">
    <property type="entry name" value="PRK13687.1"/>
    <property type="match status" value="1"/>
</dbReference>
<gene>
    <name evidence="2" type="ORF">GGR20_000131</name>
</gene>
<protein>
    <recommendedName>
        <fullName evidence="1">UPF0386 protein GGR20_000131</fullName>
    </recommendedName>
</protein>
<sequence length="85" mass="9794">MDISRNEQRVLHALAQGGRIAAIRNERGKIVDFEFFNRDGWLMSGLTPLIFNKLKAKKAIRSQAGQPYRITRRGLELVRSQVDNR</sequence>
<dbReference type="Pfam" id="PF09857">
    <property type="entry name" value="YjhX_toxin"/>
    <property type="match status" value="1"/>
</dbReference>
<dbReference type="HAMAP" id="MF_00827">
    <property type="entry name" value="UPF0386"/>
    <property type="match status" value="1"/>
</dbReference>
<organism evidence="2 3">
    <name type="scientific">Devosia subaequoris</name>
    <dbReference type="NCBI Taxonomy" id="395930"/>
    <lineage>
        <taxon>Bacteria</taxon>
        <taxon>Pseudomonadati</taxon>
        <taxon>Pseudomonadota</taxon>
        <taxon>Alphaproteobacteria</taxon>
        <taxon>Hyphomicrobiales</taxon>
        <taxon>Devosiaceae</taxon>
        <taxon>Devosia</taxon>
    </lineage>
</organism>
<keyword evidence="3" id="KW-1185">Reference proteome</keyword>